<dbReference type="CDD" id="cd00067">
    <property type="entry name" value="GAL4"/>
    <property type="match status" value="1"/>
</dbReference>
<feature type="compositionally biased region" description="Low complexity" evidence="2">
    <location>
        <begin position="337"/>
        <end position="351"/>
    </location>
</feature>
<reference evidence="4" key="1">
    <citation type="submission" date="2022-07" db="EMBL/GenBank/DDBJ databases">
        <title>Fungi with potential for degradation of polypropylene.</title>
        <authorList>
            <person name="Gostincar C."/>
        </authorList>
    </citation>
    <scope>NUCLEOTIDE SEQUENCE</scope>
    <source>
        <strain evidence="4">EXF-13308</strain>
    </source>
</reference>
<name>A0AA38W0J1_9PEZI</name>
<feature type="region of interest" description="Disordered" evidence="2">
    <location>
        <begin position="300"/>
        <end position="451"/>
    </location>
</feature>
<accession>A0AA38W0J1</accession>
<dbReference type="Proteomes" id="UP001174694">
    <property type="component" value="Unassembled WGS sequence"/>
</dbReference>
<keyword evidence="5" id="KW-1185">Reference proteome</keyword>
<feature type="compositionally biased region" description="Low complexity" evidence="2">
    <location>
        <begin position="172"/>
        <end position="185"/>
    </location>
</feature>
<dbReference type="InterPro" id="IPR036864">
    <property type="entry name" value="Zn2-C6_fun-type_DNA-bd_sf"/>
</dbReference>
<dbReference type="EMBL" id="JANBVO010000001">
    <property type="protein sequence ID" value="KAJ9157300.1"/>
    <property type="molecule type" value="Genomic_DNA"/>
</dbReference>
<feature type="region of interest" description="Disordered" evidence="2">
    <location>
        <begin position="244"/>
        <end position="267"/>
    </location>
</feature>
<proteinExistence type="predicted"/>
<evidence type="ECO:0000259" key="3">
    <source>
        <dbReference type="PROSITE" id="PS50048"/>
    </source>
</evidence>
<evidence type="ECO:0000313" key="5">
    <source>
        <dbReference type="Proteomes" id="UP001174694"/>
    </source>
</evidence>
<dbReference type="PROSITE" id="PS00463">
    <property type="entry name" value="ZN2_CY6_FUNGAL_1"/>
    <property type="match status" value="1"/>
</dbReference>
<keyword evidence="1" id="KW-0539">Nucleus</keyword>
<dbReference type="SUPFAM" id="SSF57701">
    <property type="entry name" value="Zn2/Cys6 DNA-binding domain"/>
    <property type="match status" value="1"/>
</dbReference>
<dbReference type="SMART" id="SM00066">
    <property type="entry name" value="GAL4"/>
    <property type="match status" value="1"/>
</dbReference>
<sequence>MSYQYPPPPPNGAEMDMQPAGYMSNYSVPPPASSAMDMRQSPDQNAMKLERRDSLSKSLQLKRSLSTPNVRPQQPQALSAQNPVADHLNQSLSGDKRRNKLGYHRTSVACTHCRRRKIRCIPRANDVHGRCENCIRLKKDCSFQPVDQPPSLADTRQKSSSSRASVGPNMVASASSSPAMPSGHPSDMHAQQVYPQLGMPSMAPPSMKLPGSDSFGSESKMPAGASARAFSEYGAPAGMTNWMAPDSGPGSASSAKPGDLSATWRSYPHESPITPAFSPFTPHAPPPHSGTWTTTAITAEPSTRDDMSAWSSYPPPQSRSLSFGAESLASAHQQAYPPIAQLTAATTTQPTRGGGYDRRQSGDMYSAPPMATTIPGAESLEHAGVSLSAGGVPPASYATWQQQQPHQPQPQPQQTYSYAKPSESYAGWYGEGQPQAEHATPDAAGMYYTGR</sequence>
<gene>
    <name evidence="4" type="ORF">NKR23_g630</name>
</gene>
<evidence type="ECO:0000313" key="4">
    <source>
        <dbReference type="EMBL" id="KAJ9157300.1"/>
    </source>
</evidence>
<organism evidence="4 5">
    <name type="scientific">Pleurostoma richardsiae</name>
    <dbReference type="NCBI Taxonomy" id="41990"/>
    <lineage>
        <taxon>Eukaryota</taxon>
        <taxon>Fungi</taxon>
        <taxon>Dikarya</taxon>
        <taxon>Ascomycota</taxon>
        <taxon>Pezizomycotina</taxon>
        <taxon>Sordariomycetes</taxon>
        <taxon>Sordariomycetidae</taxon>
        <taxon>Calosphaeriales</taxon>
        <taxon>Pleurostomataceae</taxon>
        <taxon>Pleurostoma</taxon>
    </lineage>
</organism>
<dbReference type="InterPro" id="IPR001138">
    <property type="entry name" value="Zn2Cys6_DnaBD"/>
</dbReference>
<feature type="compositionally biased region" description="Low complexity" evidence="2">
    <location>
        <begin position="56"/>
        <end position="66"/>
    </location>
</feature>
<dbReference type="GO" id="GO:0008270">
    <property type="term" value="F:zinc ion binding"/>
    <property type="evidence" value="ECO:0007669"/>
    <property type="project" value="InterPro"/>
</dbReference>
<protein>
    <submittedName>
        <fullName evidence="4">Halotolerance protein 9</fullName>
    </submittedName>
</protein>
<dbReference type="Pfam" id="PF00172">
    <property type="entry name" value="Zn_clus"/>
    <property type="match status" value="1"/>
</dbReference>
<dbReference type="Gene3D" id="4.10.240.10">
    <property type="entry name" value="Zn(2)-C6 fungal-type DNA-binding domain"/>
    <property type="match status" value="1"/>
</dbReference>
<feature type="compositionally biased region" description="Polar residues" evidence="2">
    <location>
        <begin position="67"/>
        <end position="93"/>
    </location>
</feature>
<feature type="region of interest" description="Disordered" evidence="2">
    <location>
        <begin position="145"/>
        <end position="221"/>
    </location>
</feature>
<feature type="compositionally biased region" description="Pro residues" evidence="2">
    <location>
        <begin position="1"/>
        <end position="11"/>
    </location>
</feature>
<comment type="caution">
    <text evidence="4">The sequence shown here is derived from an EMBL/GenBank/DDBJ whole genome shotgun (WGS) entry which is preliminary data.</text>
</comment>
<evidence type="ECO:0000256" key="2">
    <source>
        <dbReference type="SAM" id="MobiDB-lite"/>
    </source>
</evidence>
<feature type="region of interest" description="Disordered" evidence="2">
    <location>
        <begin position="1"/>
        <end position="98"/>
    </location>
</feature>
<dbReference type="AlphaFoldDB" id="A0AA38W0J1"/>
<feature type="domain" description="Zn(2)-C6 fungal-type" evidence="3">
    <location>
        <begin position="109"/>
        <end position="143"/>
    </location>
</feature>
<evidence type="ECO:0000256" key="1">
    <source>
        <dbReference type="ARBA" id="ARBA00023242"/>
    </source>
</evidence>
<feature type="compositionally biased region" description="Low complexity" evidence="2">
    <location>
        <begin position="244"/>
        <end position="259"/>
    </location>
</feature>
<dbReference type="PROSITE" id="PS50048">
    <property type="entry name" value="ZN2_CY6_FUNGAL_2"/>
    <property type="match status" value="1"/>
</dbReference>
<dbReference type="GO" id="GO:0000981">
    <property type="term" value="F:DNA-binding transcription factor activity, RNA polymerase II-specific"/>
    <property type="evidence" value="ECO:0007669"/>
    <property type="project" value="InterPro"/>
</dbReference>